<feature type="coiled-coil region" evidence="1">
    <location>
        <begin position="218"/>
        <end position="245"/>
    </location>
</feature>
<feature type="compositionally biased region" description="Basic and acidic residues" evidence="2">
    <location>
        <begin position="438"/>
        <end position="449"/>
    </location>
</feature>
<dbReference type="PANTHER" id="PTHR13275">
    <property type="entry name" value="YL-1 PROTEIN TRANSCRIPTION FACTOR-LIKE 1"/>
    <property type="match status" value="1"/>
</dbReference>
<dbReference type="OrthoDB" id="1742074at2759"/>
<evidence type="ECO:0000259" key="3">
    <source>
        <dbReference type="PROSITE" id="PS51321"/>
    </source>
</evidence>
<protein>
    <recommendedName>
        <fullName evidence="3">TFIIS central domain-containing protein</fullName>
    </recommendedName>
</protein>
<evidence type="ECO:0000256" key="2">
    <source>
        <dbReference type="SAM" id="MobiDB-lite"/>
    </source>
</evidence>
<dbReference type="GO" id="GO:0005634">
    <property type="term" value="C:nucleus"/>
    <property type="evidence" value="ECO:0007669"/>
    <property type="project" value="TreeGrafter"/>
</dbReference>
<dbReference type="InterPro" id="IPR003618">
    <property type="entry name" value="TFIIS_cen_dom"/>
</dbReference>
<dbReference type="InterPro" id="IPR036575">
    <property type="entry name" value="TFIIS_cen_dom_sf"/>
</dbReference>
<organism evidence="4 5">
    <name type="scientific">Plasmodium relictum</name>
    <dbReference type="NCBI Taxonomy" id="85471"/>
    <lineage>
        <taxon>Eukaryota</taxon>
        <taxon>Sar</taxon>
        <taxon>Alveolata</taxon>
        <taxon>Apicomplexa</taxon>
        <taxon>Aconoidasida</taxon>
        <taxon>Haemosporida</taxon>
        <taxon>Plasmodiidae</taxon>
        <taxon>Plasmodium</taxon>
        <taxon>Plasmodium (Haemamoeba)</taxon>
    </lineage>
</organism>
<dbReference type="RefSeq" id="XP_028533153.1">
    <property type="nucleotide sequence ID" value="XM_028676689.1"/>
</dbReference>
<dbReference type="VEuPathDB" id="PlasmoDB:PRELSG_0924800"/>
<dbReference type="SUPFAM" id="SSF46942">
    <property type="entry name" value="Elongation factor TFIIS domain 2"/>
    <property type="match status" value="1"/>
</dbReference>
<dbReference type="KEGG" id="prel:PRELSG_0924800"/>
<keyword evidence="5" id="KW-1185">Reference proteome</keyword>
<keyword evidence="1" id="KW-0175">Coiled coil</keyword>
<accession>A0A1J1H5D8</accession>
<reference evidence="4 5" key="1">
    <citation type="submission" date="2015-04" db="EMBL/GenBank/DDBJ databases">
        <authorList>
            <consortium name="Pathogen Informatics"/>
        </authorList>
    </citation>
    <scope>NUCLEOTIDE SEQUENCE [LARGE SCALE GENOMIC DNA]</scope>
    <source>
        <strain evidence="4 5">SGS1</strain>
    </source>
</reference>
<dbReference type="EMBL" id="LN835304">
    <property type="protein sequence ID" value="CRH00148.1"/>
    <property type="molecule type" value="Genomic_DNA"/>
</dbReference>
<dbReference type="GeneID" id="39736260"/>
<feature type="domain" description="TFIIS central" evidence="3">
    <location>
        <begin position="1038"/>
        <end position="1149"/>
    </location>
</feature>
<evidence type="ECO:0000313" key="5">
    <source>
        <dbReference type="Proteomes" id="UP000220158"/>
    </source>
</evidence>
<dbReference type="OMA" id="YFFCFNC"/>
<feature type="coiled-coil region" evidence="1">
    <location>
        <begin position="390"/>
        <end position="417"/>
    </location>
</feature>
<gene>
    <name evidence="4" type="ORF">PRELSG_0924800</name>
</gene>
<dbReference type="PROSITE" id="PS51321">
    <property type="entry name" value="TFIIS_CENTRAL"/>
    <property type="match status" value="1"/>
</dbReference>
<feature type="compositionally biased region" description="Low complexity" evidence="2">
    <location>
        <begin position="450"/>
        <end position="466"/>
    </location>
</feature>
<dbReference type="GO" id="GO:0006351">
    <property type="term" value="P:DNA-templated transcription"/>
    <property type="evidence" value="ECO:0007669"/>
    <property type="project" value="InterPro"/>
</dbReference>
<feature type="region of interest" description="Disordered" evidence="2">
    <location>
        <begin position="438"/>
        <end position="466"/>
    </location>
</feature>
<proteinExistence type="predicted"/>
<evidence type="ECO:0000256" key="1">
    <source>
        <dbReference type="SAM" id="Coils"/>
    </source>
</evidence>
<sequence length="1293" mass="153803">MKKKNSICNKGNENENVNENILNFNSNEPIQFLDINAKNIFDYDITKLDIRKVNNHIRLNDICKLYNYLNKNSLYYVSEKNPSISDIICLENFCLENSIDYKINLDNNKKCKLNNQVDFCKNNQQINNDIRDNEQQIISDVNCDKNESCKNDIYTDDTNIDKNNLIDKKNNMKNSFNSSSDLHSLSYSSSSISSSDSCSSYLSSSSSSSSNISDKSNQNNNMNNLKNLEIIKKNIENKEKIKKKKKKFKSILGKFRKYDVISIKRCNKQTCISQIYKFVKNDDNTNIICQWIYSYSDCNKYLYNNFESHLNKWSVLPCLGYFDKNSIESIINKIEVYNFYEFLYLFNDFPLCCEHKKKLKIDNFQKNLKHNIVYDSINNAPLLNYKDEANKKELENLNEDEKELKDINEYNNSANSRNNYKCNDINVKSEEKDLDEGKIISDKEIENKQNDNNNNNNNISDNATNTNNNNMCIYDEEIVLNEINEGHKRRKKENCSFRIFYYEHFLCKNTKIVPCVKKNCVIINRKNNEDLNFFINTNLYDKIKDKNNIYYQESNDYVLSYKNFEFLYFYCFNCRIYYDINIIFSHIIFNSLNSSTSSNKMYMFLQRYKKMYDIKIKRQKVKQTDIYFICSNCVNNNIFNVNEYMEYFYYFCDLVNLFNHNFSLYNEYIKSIFNLDIPFFSLYNVTKEKVLLAIKKKKPRLNENLKNYSFAKKKKNNYSSISSKRKKSQEKLINSNNNSNTLSNESSLFFSNEIQKDKKEEKNNNDNNSLFINETKQDAKKMRYKKEKEKICGHSVNEKINKNKEIKKYNSKDDNKRCTENNEEKCKKENYEEKNYNSTQITSDNEKTNKKNIINEIELKKNIEYIENNNTELLNNKIKKEDEYFDKNLGKRDNKRIKEKKRKKKNEEDELFNECCISNESEEYSFNESMKDYTDEDIIEENQILNEEIYSDDSVFYDDEYTSNRKKRRKKKKGKSKKKENIKMKKLSVKEKNITEENSNNICEKLNNEKKEEYQTYEDEIEEKEGDCNEEEEGNITKYTKVIDKIKQCLDEENMNVNTKTLSKNIVEKVIQIYKNKLDVKMKLFSICSNLLRKDNSELRKKILNGTISCSDLAQMNSSDLAPISLQNKRKEYERKYFYENIYLRENYINLKKKNINDEEETYLPNMIYEEKLKSNEKNLSNENDINNENKGDKNSLIIKNDLVKNDENVNCDNNQNSDDYIKKKSTVENEDENNSAYTIPPIEKYDFEHTYKNLKSIYENLPKFASSPILTFLDNSYNRILSIIDANKNNEI</sequence>
<feature type="region of interest" description="Disordered" evidence="2">
    <location>
        <begin position="717"/>
        <end position="739"/>
    </location>
</feature>
<evidence type="ECO:0000313" key="4">
    <source>
        <dbReference type="EMBL" id="CRH00148.1"/>
    </source>
</evidence>
<dbReference type="PANTHER" id="PTHR13275:SF4">
    <property type="entry name" value="VACUOLAR PROTEIN SORTING-ASSOCIATED PROTEIN 72 HOMOLOG"/>
    <property type="match status" value="1"/>
</dbReference>
<feature type="coiled-coil region" evidence="1">
    <location>
        <begin position="1000"/>
        <end position="1034"/>
    </location>
</feature>
<dbReference type="Proteomes" id="UP000220158">
    <property type="component" value="Chromosome 9"/>
</dbReference>
<feature type="coiled-coil region" evidence="1">
    <location>
        <begin position="863"/>
        <end position="914"/>
    </location>
</feature>
<name>A0A1J1H5D8_PLARL</name>